<proteinExistence type="predicted"/>
<accession>A0A0K0DY41</accession>
<dbReference type="Proteomes" id="UP000035681">
    <property type="component" value="Unplaced"/>
</dbReference>
<evidence type="ECO:0000313" key="2">
    <source>
        <dbReference type="Proteomes" id="UP000035681"/>
    </source>
</evidence>
<evidence type="ECO:0000256" key="1">
    <source>
        <dbReference type="SAM" id="SignalP"/>
    </source>
</evidence>
<dbReference type="AlphaFoldDB" id="A0A0K0DY41"/>
<keyword evidence="1" id="KW-0732">Signal</keyword>
<dbReference type="WBParaSite" id="SSTP_0000215500.1">
    <property type="protein sequence ID" value="SSTP_0000215500.1"/>
    <property type="gene ID" value="SSTP_0000215500"/>
</dbReference>
<name>A0A0K0DY41_STRER</name>
<sequence>MISILKYLSVLLIKLTLIKACTIPAGSQLVQNPTYQAYVFLPKAWTWDSNYTSSNQGYRKISASIIGSTIQQTSPDAVIKIIDTDVRNIVKDVIKNMGLNFAGANFTLATVANEIPKMSLITFDQVTYELSKKLSNGITGTSTTSKPQTNICKECYVLENNSVKYYIKDFDSINPENIFDPSTGLVPYSQLLTFKTTNTPLYYDFYWDILGDRIRTALQNEGVIFDSTMKTNSNI</sequence>
<protein>
    <submittedName>
        <fullName evidence="3">Lipoprotein</fullName>
    </submittedName>
</protein>
<feature type="chain" id="PRO_5005327364" evidence="1">
    <location>
        <begin position="21"/>
        <end position="235"/>
    </location>
</feature>
<feature type="signal peptide" evidence="1">
    <location>
        <begin position="1"/>
        <end position="20"/>
    </location>
</feature>
<organism evidence="3">
    <name type="scientific">Strongyloides stercoralis</name>
    <name type="common">Threadworm</name>
    <dbReference type="NCBI Taxonomy" id="6248"/>
    <lineage>
        <taxon>Eukaryota</taxon>
        <taxon>Metazoa</taxon>
        <taxon>Ecdysozoa</taxon>
        <taxon>Nematoda</taxon>
        <taxon>Chromadorea</taxon>
        <taxon>Rhabditida</taxon>
        <taxon>Tylenchina</taxon>
        <taxon>Panagrolaimomorpha</taxon>
        <taxon>Strongyloidoidea</taxon>
        <taxon>Strongyloididae</taxon>
        <taxon>Strongyloides</taxon>
    </lineage>
</organism>
<reference evidence="3" key="1">
    <citation type="submission" date="2015-08" db="UniProtKB">
        <authorList>
            <consortium name="WormBaseParasite"/>
        </authorList>
    </citation>
    <scope>IDENTIFICATION</scope>
</reference>
<dbReference type="WBParaSite" id="TCONS_00009075.p1">
    <property type="protein sequence ID" value="TCONS_00009075.p1"/>
    <property type="gene ID" value="XLOC_006923"/>
</dbReference>
<keyword evidence="2" id="KW-1185">Reference proteome</keyword>
<evidence type="ECO:0000313" key="3">
    <source>
        <dbReference type="WBParaSite" id="SSTP_0000215500.1"/>
    </source>
</evidence>